<keyword evidence="4" id="KW-1185">Reference proteome</keyword>
<evidence type="ECO:0000313" key="4">
    <source>
        <dbReference type="Proteomes" id="UP000311605"/>
    </source>
</evidence>
<dbReference type="OrthoDB" id="9807535at2"/>
<comment type="similarity">
    <text evidence="1">Belongs to the YciI family.</text>
</comment>
<sequence>MLYAILCYAHEETVFAWSKEEEATVMEKLQAVQAPLAKAGRLGPVGRLMPTTAATTVRKGRDEPLVLDGPFAETKEVLLGFYTAEFDSLDDAVAFSKELSAVNPGSSSYEIRPFYVFHPNEIKTAEGGSS</sequence>
<dbReference type="Pfam" id="PF03795">
    <property type="entry name" value="YCII"/>
    <property type="match status" value="1"/>
</dbReference>
<feature type="domain" description="YCII-related" evidence="2">
    <location>
        <begin position="1"/>
        <end position="114"/>
    </location>
</feature>
<dbReference type="SUPFAM" id="SSF54909">
    <property type="entry name" value="Dimeric alpha+beta barrel"/>
    <property type="match status" value="1"/>
</dbReference>
<dbReference type="PANTHER" id="PTHR35174:SF3">
    <property type="entry name" value="BLL7171 PROTEIN"/>
    <property type="match status" value="1"/>
</dbReference>
<evidence type="ECO:0000259" key="2">
    <source>
        <dbReference type="Pfam" id="PF03795"/>
    </source>
</evidence>
<dbReference type="InterPro" id="IPR011008">
    <property type="entry name" value="Dimeric_a/b-barrel"/>
</dbReference>
<dbReference type="PANTHER" id="PTHR35174">
    <property type="entry name" value="BLL7171 PROTEIN-RELATED"/>
    <property type="match status" value="1"/>
</dbReference>
<dbReference type="RefSeq" id="WP_139677383.1">
    <property type="nucleotide sequence ID" value="NZ_VDMN01000003.1"/>
</dbReference>
<organism evidence="3 4">
    <name type="scientific">Aliirhizobium smilacinae</name>
    <dbReference type="NCBI Taxonomy" id="1395944"/>
    <lineage>
        <taxon>Bacteria</taxon>
        <taxon>Pseudomonadati</taxon>
        <taxon>Pseudomonadota</taxon>
        <taxon>Alphaproteobacteria</taxon>
        <taxon>Hyphomicrobiales</taxon>
        <taxon>Rhizobiaceae</taxon>
        <taxon>Aliirhizobium</taxon>
    </lineage>
</organism>
<dbReference type="AlphaFoldDB" id="A0A5C4XJQ9"/>
<name>A0A5C4XJQ9_9HYPH</name>
<dbReference type="EMBL" id="VDMN01000003">
    <property type="protein sequence ID" value="TNM62890.1"/>
    <property type="molecule type" value="Genomic_DNA"/>
</dbReference>
<gene>
    <name evidence="3" type="ORF">FHP24_16875</name>
</gene>
<evidence type="ECO:0000313" key="3">
    <source>
        <dbReference type="EMBL" id="TNM62890.1"/>
    </source>
</evidence>
<evidence type="ECO:0000256" key="1">
    <source>
        <dbReference type="ARBA" id="ARBA00007689"/>
    </source>
</evidence>
<dbReference type="InterPro" id="IPR005545">
    <property type="entry name" value="YCII"/>
</dbReference>
<protein>
    <submittedName>
        <fullName evidence="3">YciI family protein</fullName>
    </submittedName>
</protein>
<accession>A0A5C4XJQ9</accession>
<proteinExistence type="inferred from homology"/>
<dbReference type="Proteomes" id="UP000311605">
    <property type="component" value="Unassembled WGS sequence"/>
</dbReference>
<reference evidence="3 4" key="1">
    <citation type="submission" date="2019-06" db="EMBL/GenBank/DDBJ databases">
        <title>The draft genome of Rhizobium smilacinae PTYR-5.</title>
        <authorList>
            <person name="Liu L."/>
            <person name="Li L."/>
            <person name="Zhang X."/>
        </authorList>
    </citation>
    <scope>NUCLEOTIDE SEQUENCE [LARGE SCALE GENOMIC DNA]</scope>
    <source>
        <strain evidence="3 4">PTYR-5</strain>
    </source>
</reference>
<dbReference type="Gene3D" id="3.30.70.1060">
    <property type="entry name" value="Dimeric alpha+beta barrel"/>
    <property type="match status" value="1"/>
</dbReference>
<comment type="caution">
    <text evidence="3">The sequence shown here is derived from an EMBL/GenBank/DDBJ whole genome shotgun (WGS) entry which is preliminary data.</text>
</comment>